<dbReference type="InterPro" id="IPR013097">
    <property type="entry name" value="Dabb"/>
</dbReference>
<dbReference type="Gene3D" id="3.30.70.100">
    <property type="match status" value="1"/>
</dbReference>
<dbReference type="PANTHER" id="PTHR33178:SF10">
    <property type="entry name" value="STRESS-RESPONSE A_B BARREL DOMAIN-CONTAINING PROTEIN"/>
    <property type="match status" value="1"/>
</dbReference>
<sequence>MGGVTHIVQVSFKSDVSADVIQETCDRMLGLRESCLHPTTQKPYIRASKGGKDCSVEGMQNGFTHVFVVEFDSVEDRDYYALKDPKHLEFGAFIGTVVSQVQVMDFMSNVFGLAVN</sequence>
<evidence type="ECO:0000313" key="4">
    <source>
        <dbReference type="Proteomes" id="UP000799770"/>
    </source>
</evidence>
<gene>
    <name evidence="3" type="ORF">BDV96DRAFT_641630</name>
</gene>
<protein>
    <submittedName>
        <fullName evidence="3">Stress responsive A/B barrel domain protein</fullName>
    </submittedName>
</protein>
<dbReference type="PROSITE" id="PS51502">
    <property type="entry name" value="S_R_A_B_BARREL"/>
    <property type="match status" value="1"/>
</dbReference>
<dbReference type="EMBL" id="ML977313">
    <property type="protein sequence ID" value="KAF2120992.1"/>
    <property type="molecule type" value="Genomic_DNA"/>
</dbReference>
<accession>A0A6A5ZN00</accession>
<dbReference type="Proteomes" id="UP000799770">
    <property type="component" value="Unassembled WGS sequence"/>
</dbReference>
<organism evidence="3 4">
    <name type="scientific">Lophiotrema nucula</name>
    <dbReference type="NCBI Taxonomy" id="690887"/>
    <lineage>
        <taxon>Eukaryota</taxon>
        <taxon>Fungi</taxon>
        <taxon>Dikarya</taxon>
        <taxon>Ascomycota</taxon>
        <taxon>Pezizomycotina</taxon>
        <taxon>Dothideomycetes</taxon>
        <taxon>Pleosporomycetidae</taxon>
        <taxon>Pleosporales</taxon>
        <taxon>Lophiotremataceae</taxon>
        <taxon>Lophiotrema</taxon>
    </lineage>
</organism>
<comment type="subunit">
    <text evidence="1">Homodimer.</text>
</comment>
<keyword evidence="4" id="KW-1185">Reference proteome</keyword>
<dbReference type="AlphaFoldDB" id="A0A6A5ZN00"/>
<dbReference type="PANTHER" id="PTHR33178">
    <property type="match status" value="1"/>
</dbReference>
<evidence type="ECO:0000259" key="2">
    <source>
        <dbReference type="PROSITE" id="PS51502"/>
    </source>
</evidence>
<reference evidence="3" key="1">
    <citation type="journal article" date="2020" name="Stud. Mycol.">
        <title>101 Dothideomycetes genomes: a test case for predicting lifestyles and emergence of pathogens.</title>
        <authorList>
            <person name="Haridas S."/>
            <person name="Albert R."/>
            <person name="Binder M."/>
            <person name="Bloem J."/>
            <person name="Labutti K."/>
            <person name="Salamov A."/>
            <person name="Andreopoulos B."/>
            <person name="Baker S."/>
            <person name="Barry K."/>
            <person name="Bills G."/>
            <person name="Bluhm B."/>
            <person name="Cannon C."/>
            <person name="Castanera R."/>
            <person name="Culley D."/>
            <person name="Daum C."/>
            <person name="Ezra D."/>
            <person name="Gonzalez J."/>
            <person name="Henrissat B."/>
            <person name="Kuo A."/>
            <person name="Liang C."/>
            <person name="Lipzen A."/>
            <person name="Lutzoni F."/>
            <person name="Magnuson J."/>
            <person name="Mondo S."/>
            <person name="Nolan M."/>
            <person name="Ohm R."/>
            <person name="Pangilinan J."/>
            <person name="Park H.-J."/>
            <person name="Ramirez L."/>
            <person name="Alfaro M."/>
            <person name="Sun H."/>
            <person name="Tritt A."/>
            <person name="Yoshinaga Y."/>
            <person name="Zwiers L.-H."/>
            <person name="Turgeon B."/>
            <person name="Goodwin S."/>
            <person name="Spatafora J."/>
            <person name="Crous P."/>
            <person name="Grigoriev I."/>
        </authorList>
    </citation>
    <scope>NUCLEOTIDE SEQUENCE</scope>
    <source>
        <strain evidence="3">CBS 627.86</strain>
    </source>
</reference>
<dbReference type="SUPFAM" id="SSF54909">
    <property type="entry name" value="Dimeric alpha+beta barrel"/>
    <property type="match status" value="1"/>
</dbReference>
<feature type="domain" description="Stress-response A/B barrel" evidence="2">
    <location>
        <begin position="4"/>
        <end position="106"/>
    </location>
</feature>
<evidence type="ECO:0000256" key="1">
    <source>
        <dbReference type="ARBA" id="ARBA00011738"/>
    </source>
</evidence>
<proteinExistence type="predicted"/>
<dbReference type="InterPro" id="IPR011008">
    <property type="entry name" value="Dimeric_a/b-barrel"/>
</dbReference>
<dbReference type="Pfam" id="PF07876">
    <property type="entry name" value="Dabb"/>
    <property type="match status" value="1"/>
</dbReference>
<dbReference type="SMART" id="SM00886">
    <property type="entry name" value="Dabb"/>
    <property type="match status" value="1"/>
</dbReference>
<evidence type="ECO:0000313" key="3">
    <source>
        <dbReference type="EMBL" id="KAF2120992.1"/>
    </source>
</evidence>
<name>A0A6A5ZN00_9PLEO</name>
<dbReference type="InterPro" id="IPR044662">
    <property type="entry name" value="HS1/DABB1-like"/>
</dbReference>
<dbReference type="OrthoDB" id="1601230at2759"/>